<dbReference type="EMBL" id="LACI01001641">
    <property type="protein sequence ID" value="KJU84041.1"/>
    <property type="molecule type" value="Genomic_DNA"/>
</dbReference>
<dbReference type="Proteomes" id="UP000033423">
    <property type="component" value="Unassembled WGS sequence"/>
</dbReference>
<sequence>MCYASKYDIVKLISDASGQINTQDMPGRNTLTVPLRSSTILKARLRISQFREIDARLRSSLLKGLMFLHLKKDLEAHPLDWIGCELPSEKTTKKNLTSYNINTEYQECLSNIRTDFDAFSEVEAHALMTSGYLMTETMLEQDRHIRGFADCICHCINWGFLRMQQRLGSKVVDPALLEELGRASKNISGYVRLCLMPLRD</sequence>
<name>A0A0F3GQ64_9BACT</name>
<reference evidence="1 2" key="1">
    <citation type="submission" date="2015-02" db="EMBL/GenBank/DDBJ databases">
        <title>Single-cell genomics of uncultivated deep-branching MTB reveals a conserved set of magnetosome genes.</title>
        <authorList>
            <person name="Kolinko S."/>
            <person name="Richter M."/>
            <person name="Glockner F.O."/>
            <person name="Brachmann A."/>
            <person name="Schuler D."/>
        </authorList>
    </citation>
    <scope>NUCLEOTIDE SEQUENCE [LARGE SCALE GENOMIC DNA]</scope>
    <source>
        <strain evidence="1">TM-1</strain>
    </source>
</reference>
<accession>A0A0F3GQ64</accession>
<dbReference type="AlphaFoldDB" id="A0A0F3GQ64"/>
<comment type="caution">
    <text evidence="1">The sequence shown here is derived from an EMBL/GenBank/DDBJ whole genome shotgun (WGS) entry which is preliminary data.</text>
</comment>
<evidence type="ECO:0000313" key="2">
    <source>
        <dbReference type="Proteomes" id="UP000033423"/>
    </source>
</evidence>
<proteinExistence type="predicted"/>
<organism evidence="1 2">
    <name type="scientific">Candidatus Magnetobacterium bavaricum</name>
    <dbReference type="NCBI Taxonomy" id="29290"/>
    <lineage>
        <taxon>Bacteria</taxon>
        <taxon>Pseudomonadati</taxon>
        <taxon>Nitrospirota</taxon>
        <taxon>Thermodesulfovibrionia</taxon>
        <taxon>Thermodesulfovibrionales</taxon>
        <taxon>Candidatus Magnetobacteriaceae</taxon>
        <taxon>Candidatus Magnetobacterium</taxon>
    </lineage>
</organism>
<protein>
    <submittedName>
        <fullName evidence="1">Patatin family protein</fullName>
    </submittedName>
</protein>
<evidence type="ECO:0000313" key="1">
    <source>
        <dbReference type="EMBL" id="KJU84041.1"/>
    </source>
</evidence>
<keyword evidence="2" id="KW-1185">Reference proteome</keyword>
<gene>
    <name evidence="1" type="ORF">MBAV_003771</name>
</gene>